<dbReference type="CDD" id="cd18807">
    <property type="entry name" value="SF1_C_UvrD"/>
    <property type="match status" value="1"/>
</dbReference>
<keyword evidence="5" id="KW-0413">Isomerase</keyword>
<dbReference type="Pfam" id="PF13361">
    <property type="entry name" value="UvrD_C"/>
    <property type="match status" value="1"/>
</dbReference>
<reference evidence="11 12" key="1">
    <citation type="submission" date="2019-02" db="EMBL/GenBank/DDBJ databases">
        <title>Deep-cultivation of Planctomycetes and their phenomic and genomic characterization uncovers novel biology.</title>
        <authorList>
            <person name="Wiegand S."/>
            <person name="Jogler M."/>
            <person name="Boedeker C."/>
            <person name="Pinto D."/>
            <person name="Vollmers J."/>
            <person name="Rivas-Marin E."/>
            <person name="Kohn T."/>
            <person name="Peeters S.H."/>
            <person name="Heuer A."/>
            <person name="Rast P."/>
            <person name="Oberbeckmann S."/>
            <person name="Bunk B."/>
            <person name="Jeske O."/>
            <person name="Meyerdierks A."/>
            <person name="Storesund J.E."/>
            <person name="Kallscheuer N."/>
            <person name="Luecker S."/>
            <person name="Lage O.M."/>
            <person name="Pohl T."/>
            <person name="Merkel B.J."/>
            <person name="Hornburger P."/>
            <person name="Mueller R.-W."/>
            <person name="Bruemmer F."/>
            <person name="Labrenz M."/>
            <person name="Spormann A.M."/>
            <person name="Op Den Camp H."/>
            <person name="Overmann J."/>
            <person name="Amann R."/>
            <person name="Jetten M.S.M."/>
            <person name="Mascher T."/>
            <person name="Medema M.H."/>
            <person name="Devos D.P."/>
            <person name="Kaster A.-K."/>
            <person name="Ovreas L."/>
            <person name="Rohde M."/>
            <person name="Galperin M.Y."/>
            <person name="Jogler C."/>
        </authorList>
    </citation>
    <scope>NUCLEOTIDE SEQUENCE [LARGE SCALE GENOMIC DNA]</scope>
    <source>
        <strain evidence="11 12">V7</strain>
    </source>
</reference>
<dbReference type="PANTHER" id="PTHR11070:SF45">
    <property type="entry name" value="DNA 3'-5' HELICASE"/>
    <property type="match status" value="1"/>
</dbReference>
<comment type="catalytic activity">
    <reaction evidence="8">
        <text>ATP + H2O = ADP + phosphate + H(+)</text>
        <dbReference type="Rhea" id="RHEA:13065"/>
        <dbReference type="ChEBI" id="CHEBI:15377"/>
        <dbReference type="ChEBI" id="CHEBI:15378"/>
        <dbReference type="ChEBI" id="CHEBI:30616"/>
        <dbReference type="ChEBI" id="CHEBI:43474"/>
        <dbReference type="ChEBI" id="CHEBI:456216"/>
        <dbReference type="EC" id="5.6.2.4"/>
    </reaction>
</comment>
<keyword evidence="1 9" id="KW-0547">Nucleotide-binding</keyword>
<accession>A0A5C6FVK9</accession>
<keyword evidence="3 9" id="KW-0347">Helicase</keyword>
<gene>
    <name evidence="11" type="primary">yjcD</name>
    <name evidence="11" type="ORF">V7x_10470</name>
</gene>
<dbReference type="SUPFAM" id="SSF52540">
    <property type="entry name" value="P-loop containing nucleoside triphosphate hydrolases"/>
    <property type="match status" value="1"/>
</dbReference>
<dbReference type="InterPro" id="IPR014017">
    <property type="entry name" value="DNA_helicase_UvrD-like_C"/>
</dbReference>
<comment type="caution">
    <text evidence="11">The sequence shown here is derived from an EMBL/GenBank/DDBJ whole genome shotgun (WGS) entry which is preliminary data.</text>
</comment>
<dbReference type="AlphaFoldDB" id="A0A5C6FVK9"/>
<dbReference type="RefSeq" id="WP_146411601.1">
    <property type="nucleotide sequence ID" value="NZ_SJPZ01000001.1"/>
</dbReference>
<dbReference type="GO" id="GO:0043138">
    <property type="term" value="F:3'-5' DNA helicase activity"/>
    <property type="evidence" value="ECO:0007669"/>
    <property type="project" value="UniProtKB-EC"/>
</dbReference>
<dbReference type="Pfam" id="PF00580">
    <property type="entry name" value="UvrD-helicase"/>
    <property type="match status" value="1"/>
</dbReference>
<dbReference type="Proteomes" id="UP000316476">
    <property type="component" value="Unassembled WGS sequence"/>
</dbReference>
<keyword evidence="2 9" id="KW-0378">Hydrolase</keyword>
<dbReference type="GO" id="GO:0000725">
    <property type="term" value="P:recombinational repair"/>
    <property type="evidence" value="ECO:0007669"/>
    <property type="project" value="TreeGrafter"/>
</dbReference>
<evidence type="ECO:0000256" key="7">
    <source>
        <dbReference type="ARBA" id="ARBA00034808"/>
    </source>
</evidence>
<evidence type="ECO:0000313" key="12">
    <source>
        <dbReference type="Proteomes" id="UP000316476"/>
    </source>
</evidence>
<feature type="binding site" evidence="9">
    <location>
        <begin position="250"/>
        <end position="257"/>
    </location>
    <ligand>
        <name>ATP</name>
        <dbReference type="ChEBI" id="CHEBI:30616"/>
    </ligand>
</feature>
<evidence type="ECO:0000256" key="4">
    <source>
        <dbReference type="ARBA" id="ARBA00022840"/>
    </source>
</evidence>
<dbReference type="PROSITE" id="PS51198">
    <property type="entry name" value="UVRD_HELICASE_ATP_BIND"/>
    <property type="match status" value="1"/>
</dbReference>
<proteinExistence type="predicted"/>
<dbReference type="Gene3D" id="3.40.50.300">
    <property type="entry name" value="P-loop containing nucleotide triphosphate hydrolases"/>
    <property type="match status" value="2"/>
</dbReference>
<protein>
    <recommendedName>
        <fullName evidence="7">DNA 3'-5' helicase</fullName>
        <ecNumber evidence="7">5.6.2.4</ecNumber>
    </recommendedName>
</protein>
<dbReference type="EC" id="5.6.2.4" evidence="7"/>
<dbReference type="SUPFAM" id="SSF143011">
    <property type="entry name" value="RelE-like"/>
    <property type="match status" value="1"/>
</dbReference>
<evidence type="ECO:0000256" key="1">
    <source>
        <dbReference type="ARBA" id="ARBA00022741"/>
    </source>
</evidence>
<dbReference type="OrthoDB" id="9787585at2"/>
<keyword evidence="4 9" id="KW-0067">ATP-binding</keyword>
<dbReference type="EMBL" id="SJPZ01000001">
    <property type="protein sequence ID" value="TWU65500.1"/>
    <property type="molecule type" value="Genomic_DNA"/>
</dbReference>
<dbReference type="Gene3D" id="3.30.2310.20">
    <property type="entry name" value="RelE-like"/>
    <property type="match status" value="1"/>
</dbReference>
<evidence type="ECO:0000256" key="5">
    <source>
        <dbReference type="ARBA" id="ARBA00023235"/>
    </source>
</evidence>
<dbReference type="PANTHER" id="PTHR11070">
    <property type="entry name" value="UVRD / RECB / PCRA DNA HELICASE FAMILY MEMBER"/>
    <property type="match status" value="1"/>
</dbReference>
<dbReference type="GO" id="GO:0005524">
    <property type="term" value="F:ATP binding"/>
    <property type="evidence" value="ECO:0007669"/>
    <property type="project" value="UniProtKB-UniRule"/>
</dbReference>
<evidence type="ECO:0000256" key="8">
    <source>
        <dbReference type="ARBA" id="ARBA00048988"/>
    </source>
</evidence>
<feature type="domain" description="UvrD-like helicase ATP-binding" evidence="10">
    <location>
        <begin position="229"/>
        <end position="504"/>
    </location>
</feature>
<dbReference type="InterPro" id="IPR000212">
    <property type="entry name" value="DNA_helicase_UvrD/REP"/>
</dbReference>
<dbReference type="InterPro" id="IPR014016">
    <property type="entry name" value="UvrD-like_ATP-bd"/>
</dbReference>
<evidence type="ECO:0000256" key="6">
    <source>
        <dbReference type="ARBA" id="ARBA00034617"/>
    </source>
</evidence>
<evidence type="ECO:0000259" key="10">
    <source>
        <dbReference type="PROSITE" id="PS51198"/>
    </source>
</evidence>
<dbReference type="GO" id="GO:0005829">
    <property type="term" value="C:cytosol"/>
    <property type="evidence" value="ECO:0007669"/>
    <property type="project" value="TreeGrafter"/>
</dbReference>
<comment type="catalytic activity">
    <reaction evidence="6">
        <text>Couples ATP hydrolysis with the unwinding of duplex DNA by translocating in the 3'-5' direction.</text>
        <dbReference type="EC" id="5.6.2.4"/>
    </reaction>
</comment>
<evidence type="ECO:0000256" key="2">
    <source>
        <dbReference type="ARBA" id="ARBA00022801"/>
    </source>
</evidence>
<name>A0A5C6FVK9_9PLAN</name>
<dbReference type="InterPro" id="IPR027417">
    <property type="entry name" value="P-loop_NTPase"/>
</dbReference>
<organism evidence="11 12">
    <name type="scientific">Crateriforma conspicua</name>
    <dbReference type="NCBI Taxonomy" id="2527996"/>
    <lineage>
        <taxon>Bacteria</taxon>
        <taxon>Pseudomonadati</taxon>
        <taxon>Planctomycetota</taxon>
        <taxon>Planctomycetia</taxon>
        <taxon>Planctomycetales</taxon>
        <taxon>Planctomycetaceae</taxon>
        <taxon>Crateriforma</taxon>
    </lineage>
</organism>
<sequence>MHFRISDTFTDSLTRLTADEQKAVKTTAFDLQVNPANPGLQFHRIDRCKDKNFWSIRAGRDIRVIVHKTDASLLLCYVDHHDKAYQWAEKRKLERHPKTGAAQLVEIRETVREIEVPTYVEAAPQPTPPCLSGVVREDLLTYGVPDQWVDDCLAADEDHLLTIADRLPGEAAEALLVLATGGRPEPRSVAAEDDDPFSHPDAQRRFRVLDNADELAAALDAPWEKWIVFLHPSQRGFVDRRFSGPARVSGSAGTGKTIVAIHRAAAALKQGKGHVLLTTISDDLAKALYRKTQMLVPNDRLARTLPPPTAEPTLVVASLNDIACQMAAKGGAAVAPVDDEYTLEQITAIVEQQGDLSLSPQFLRDEWNDVVDGWCLHSWDEYRDFKRLGRKTRLSESGREQAWTVFVRLRSRLSTQKQTTWPMLLSHLSETATSPFISVVVDECQDVSPTQLRLLARMTSSHPGELFFAGDLGQRIFQTPFSWSALGVNIRGRSRTLKINYRTSHQIRQHADRLLDGTISDVDGNEEHRDGTISVFNGPPPEIYIADNEDLESDRVADWLNSLVDDGVAANEIAIFTRSPDQLARAREAVKKASDLSGRGLGTIQLASMHDAKGLEFRCVSVMACDDDILPLDERIRTLGDNADLEDIYNTERYLLYVACTRARDRLLITGVDPASEFLDDLRLEME</sequence>
<evidence type="ECO:0000256" key="9">
    <source>
        <dbReference type="PROSITE-ProRule" id="PRU00560"/>
    </source>
</evidence>
<dbReference type="GO" id="GO:0016887">
    <property type="term" value="F:ATP hydrolysis activity"/>
    <property type="evidence" value="ECO:0007669"/>
    <property type="project" value="RHEA"/>
</dbReference>
<evidence type="ECO:0000313" key="11">
    <source>
        <dbReference type="EMBL" id="TWU65500.1"/>
    </source>
</evidence>
<evidence type="ECO:0000256" key="3">
    <source>
        <dbReference type="ARBA" id="ARBA00022806"/>
    </source>
</evidence>
<dbReference type="InterPro" id="IPR035093">
    <property type="entry name" value="RelE/ParE_toxin_dom_sf"/>
</dbReference>
<dbReference type="GO" id="GO:0003677">
    <property type="term" value="F:DNA binding"/>
    <property type="evidence" value="ECO:0007669"/>
    <property type="project" value="InterPro"/>
</dbReference>